<evidence type="ECO:0000256" key="2">
    <source>
        <dbReference type="ARBA" id="ARBA00009743"/>
    </source>
</evidence>
<evidence type="ECO:0000256" key="1">
    <source>
        <dbReference type="ARBA" id="ARBA00001255"/>
    </source>
</evidence>
<evidence type="ECO:0000313" key="11">
    <source>
        <dbReference type="EMBL" id="KZV40030.1"/>
    </source>
</evidence>
<evidence type="ECO:0000256" key="7">
    <source>
        <dbReference type="ARBA" id="ARBA00023295"/>
    </source>
</evidence>
<dbReference type="InterPro" id="IPR007123">
    <property type="entry name" value="Gelsolin-like_dom"/>
</dbReference>
<evidence type="ECO:0000256" key="5">
    <source>
        <dbReference type="ARBA" id="ARBA00022801"/>
    </source>
</evidence>
<dbReference type="PROSITE" id="PS00383">
    <property type="entry name" value="TYR_PHOSPHATASE_1"/>
    <property type="match status" value="1"/>
</dbReference>
<dbReference type="OrthoDB" id="5795902at2759"/>
<dbReference type="SUPFAM" id="SSF50370">
    <property type="entry name" value="Ricin B-like lectins"/>
    <property type="match status" value="1"/>
</dbReference>
<dbReference type="InterPro" id="IPR016130">
    <property type="entry name" value="Tyr_Pase_AS"/>
</dbReference>
<dbReference type="InterPro" id="IPR029006">
    <property type="entry name" value="ADF-H/Gelsolin-like_dom_sf"/>
</dbReference>
<comment type="similarity">
    <text evidence="2">Belongs to the glycosyl hydrolase 27 family.</text>
</comment>
<dbReference type="SUPFAM" id="SSF51445">
    <property type="entry name" value="(Trans)glycosidases"/>
    <property type="match status" value="1"/>
</dbReference>
<dbReference type="PROSITE" id="PS50056">
    <property type="entry name" value="TYR_PHOSPHATASE_2"/>
    <property type="match status" value="1"/>
</dbReference>
<dbReference type="InterPro" id="IPR013785">
    <property type="entry name" value="Aldolase_TIM"/>
</dbReference>
<evidence type="ECO:0000256" key="4">
    <source>
        <dbReference type="ARBA" id="ARBA00022729"/>
    </source>
</evidence>
<dbReference type="InterPro" id="IPR035992">
    <property type="entry name" value="Ricin_B-like_lectins"/>
</dbReference>
<dbReference type="InterPro" id="IPR020422">
    <property type="entry name" value="TYR_PHOSPHATASE_DUAL_dom"/>
</dbReference>
<dbReference type="EMBL" id="KV000740">
    <property type="protein sequence ID" value="KZV40030.1"/>
    <property type="molecule type" value="Genomic_DNA"/>
</dbReference>
<accession>A0A2Z7C6H4</accession>
<dbReference type="InterPro" id="IPR017853">
    <property type="entry name" value="GH"/>
</dbReference>
<evidence type="ECO:0000259" key="9">
    <source>
        <dbReference type="PROSITE" id="PS50054"/>
    </source>
</evidence>
<dbReference type="GO" id="GO:0004557">
    <property type="term" value="F:alpha-galactosidase activity"/>
    <property type="evidence" value="ECO:0007669"/>
    <property type="project" value="UniProtKB-EC"/>
</dbReference>
<evidence type="ECO:0000256" key="8">
    <source>
        <dbReference type="SAM" id="MobiDB-lite"/>
    </source>
</evidence>
<dbReference type="GO" id="GO:0005975">
    <property type="term" value="P:carbohydrate metabolic process"/>
    <property type="evidence" value="ECO:0007669"/>
    <property type="project" value="InterPro"/>
</dbReference>
<dbReference type="Pfam" id="PF00782">
    <property type="entry name" value="DSPc"/>
    <property type="match status" value="1"/>
</dbReference>
<dbReference type="InterPro" id="IPR000340">
    <property type="entry name" value="Dual-sp_phosphatase_cat-dom"/>
</dbReference>
<dbReference type="CDD" id="cd14498">
    <property type="entry name" value="DSP"/>
    <property type="match status" value="1"/>
</dbReference>
<name>A0A2Z7C6H4_9LAMI</name>
<dbReference type="Gene3D" id="2.60.40.1180">
    <property type="entry name" value="Golgi alpha-mannosidase II"/>
    <property type="match status" value="1"/>
</dbReference>
<feature type="domain" description="Tyrosine specific protein phosphatases" evidence="10">
    <location>
        <begin position="171"/>
        <end position="232"/>
    </location>
</feature>
<proteinExistence type="inferred from homology"/>
<organism evidence="11 12">
    <name type="scientific">Dorcoceras hygrometricum</name>
    <dbReference type="NCBI Taxonomy" id="472368"/>
    <lineage>
        <taxon>Eukaryota</taxon>
        <taxon>Viridiplantae</taxon>
        <taxon>Streptophyta</taxon>
        <taxon>Embryophyta</taxon>
        <taxon>Tracheophyta</taxon>
        <taxon>Spermatophyta</taxon>
        <taxon>Magnoliopsida</taxon>
        <taxon>eudicotyledons</taxon>
        <taxon>Gunneridae</taxon>
        <taxon>Pentapetalae</taxon>
        <taxon>asterids</taxon>
        <taxon>lamiids</taxon>
        <taxon>Lamiales</taxon>
        <taxon>Gesneriaceae</taxon>
        <taxon>Didymocarpoideae</taxon>
        <taxon>Trichosporeae</taxon>
        <taxon>Loxocarpinae</taxon>
        <taxon>Dorcoceras</taxon>
    </lineage>
</organism>
<dbReference type="Pfam" id="PF00626">
    <property type="entry name" value="Gelsolin"/>
    <property type="match status" value="1"/>
</dbReference>
<dbReference type="Pfam" id="PF16499">
    <property type="entry name" value="Melibiase_2"/>
    <property type="match status" value="1"/>
</dbReference>
<dbReference type="Gene3D" id="3.90.190.10">
    <property type="entry name" value="Protein tyrosine phosphatase superfamily"/>
    <property type="match status" value="1"/>
</dbReference>
<dbReference type="InterPro" id="IPR041233">
    <property type="entry name" value="Melibiase_C"/>
</dbReference>
<feature type="domain" description="Tyrosine-protein phosphatase" evidence="9">
    <location>
        <begin position="112"/>
        <end position="254"/>
    </location>
</feature>
<reference evidence="11 12" key="1">
    <citation type="journal article" date="2015" name="Proc. Natl. Acad. Sci. U.S.A.">
        <title>The resurrection genome of Boea hygrometrica: A blueprint for survival of dehydration.</title>
        <authorList>
            <person name="Xiao L."/>
            <person name="Yang G."/>
            <person name="Zhang L."/>
            <person name="Yang X."/>
            <person name="Zhao S."/>
            <person name="Ji Z."/>
            <person name="Zhou Q."/>
            <person name="Hu M."/>
            <person name="Wang Y."/>
            <person name="Chen M."/>
            <person name="Xu Y."/>
            <person name="Jin H."/>
            <person name="Xiao X."/>
            <person name="Hu G."/>
            <person name="Bao F."/>
            <person name="Hu Y."/>
            <person name="Wan P."/>
            <person name="Li L."/>
            <person name="Deng X."/>
            <person name="Kuang T."/>
            <person name="Xiang C."/>
            <person name="Zhu J.K."/>
            <person name="Oliver M.J."/>
            <person name="He Y."/>
        </authorList>
    </citation>
    <scope>NUCLEOTIDE SEQUENCE [LARGE SCALE GENOMIC DNA]</scope>
    <source>
        <strain evidence="12">cv. XS01</strain>
    </source>
</reference>
<keyword evidence="12" id="KW-1185">Reference proteome</keyword>
<evidence type="ECO:0000259" key="10">
    <source>
        <dbReference type="PROSITE" id="PS50056"/>
    </source>
</evidence>
<keyword evidence="6" id="KW-0904">Protein phosphatase</keyword>
<keyword evidence="5" id="KW-0378">Hydrolase</keyword>
<evidence type="ECO:0000256" key="6">
    <source>
        <dbReference type="ARBA" id="ARBA00022912"/>
    </source>
</evidence>
<comment type="catalytic activity">
    <reaction evidence="1">
        <text>Hydrolysis of terminal, non-reducing alpha-D-galactose residues in alpha-D-galactosides, including galactose oligosaccharides, galactomannans and galactolipids.</text>
        <dbReference type="EC" id="3.2.1.22"/>
    </reaction>
</comment>
<dbReference type="InterPro" id="IPR013780">
    <property type="entry name" value="Glyco_hydro_b"/>
</dbReference>
<keyword evidence="4" id="KW-0732">Signal</keyword>
<feature type="region of interest" description="Disordered" evidence="8">
    <location>
        <begin position="528"/>
        <end position="559"/>
    </location>
</feature>
<dbReference type="Gene3D" id="3.20.20.70">
    <property type="entry name" value="Aldolase class I"/>
    <property type="match status" value="1"/>
</dbReference>
<evidence type="ECO:0000313" key="12">
    <source>
        <dbReference type="Proteomes" id="UP000250235"/>
    </source>
</evidence>
<dbReference type="Pfam" id="PF17801">
    <property type="entry name" value="Melibiase_C"/>
    <property type="match status" value="1"/>
</dbReference>
<dbReference type="SUPFAM" id="SSF55753">
    <property type="entry name" value="Actin depolymerizing proteins"/>
    <property type="match status" value="1"/>
</dbReference>
<protein>
    <recommendedName>
        <fullName evidence="3">alpha-galactosidase</fullName>
        <ecNumber evidence="3">3.2.1.22</ecNumber>
    </recommendedName>
</protein>
<dbReference type="Gene3D" id="3.40.20.10">
    <property type="entry name" value="Severin"/>
    <property type="match status" value="1"/>
</dbReference>
<sequence>MGEEKDKGANRIGKIFSRSISLIECSPKKSSSKPQWNSKARACLPPLQPLSITRPTSDEWPRPGFDDLGIWLNPPTPGARLGSITPRENSSVDQPPIEFEFRKDKLAFFEKECSKILDHVYLGSNAVAKNRTILRQNGITHVLNCVGFVCPEYFKNDLVYMTLWLQDCPSEDISSILYDVFDYFEDVREQGGRVFVHCCQGVSRSASLVIAYLIWKKEQSFEDAFQHVKAVRGVTNPNVGFACQLLQIQKRVHALPTSPASVLRMYRMAPHSPYDPLHVVPKLLCESGPDRLDSRGGFIIHIPSTIYVWIGKHCPSIMSSNAMAAASQAVRYESAKAPVIIVKEGEEPFEFWAAICHGKSSVDGCFVKSSEGKKLNEYDLDFEIFHRALAGGVVPPFSEAGTETSVPSREDDWHKLRKKFASDLVKESILNFGALQVHKELDVINITKEVLEDSADTCIEDFVSTGDLSTPSSSHCDSPDSFSSCVTNSPVWIEKTEFPDPLYDNSLSRSPSFSLLDSFTSCLVSKSYSSSTSPSLSPSTSDSSSSFTLSPSSSNSSDTSFVSAQTVAYAFETRDTYPSIGCFVEEIVGPKDENACWLHNVDSRQTDEAFSSNNTPRTRDLCSASEENFTILTSIDEASQASENSARPLSSFAEDDAMSDAESSSLHREASFEMVEEYPISDAISYVAEDKVLVELLVDKRVILGAPFWGVKEQAWSPPRGWNSYDSFCWTVSEEEFLQNARLVAQSLRAHGYEVLKLFLAYVVVDYLWYRRKVNGAGVDSLGFDVIDEWGRMIPDPDRWPSSRGGKGFSEVAKIVHGMGLKFGIHVMRGMSTQAFSANTPILDITTGKAYEENGREWMAKDVGIKERACAWMQHGFMSVNTKLGAGRAFLRSLYQQYADWGVDFVKHDCVFGDDLDLDEISYVSKVLSEVNHPVLYSLSPGTSVTPAMAKSVSGLVNMYRITGDDWDTWGDVASHFDISRDFSAANMIGAEGLHGKSWPDLDMLPLGWLTDPGTNEGPHRKCNLNIDEQKTQMTLWSMAKSPLMFGGDMRQLDDATFKIITNPTLLEINSFSSNNKEAIKDRSLSETLTLDLTSCHDSKARGWSSRATGFDLEQVCWEGNFSRRENEPLCLYKKQPLLLPDEDRRYKHHYHGKVHLLETGRLESCLSASPNQKLTSKESKRGSFSTCRWDANQMWQLNANGTLANSYSGSCASVNTVKVNSATNVVRAWTALGRNGEIYVAFFNLNPSNVVMSMKISDLGKLLPGENVGNGYGLCKCREEWSGKDFGVVKELLSIEVVTHGCALFVLNC</sequence>
<dbReference type="GO" id="GO:0004721">
    <property type="term" value="F:phosphoprotein phosphatase activity"/>
    <property type="evidence" value="ECO:0007669"/>
    <property type="project" value="UniProtKB-KW"/>
</dbReference>
<dbReference type="EC" id="3.2.1.22" evidence="3"/>
<dbReference type="CDD" id="cd14792">
    <property type="entry name" value="GH27"/>
    <property type="match status" value="1"/>
</dbReference>
<dbReference type="PROSITE" id="PS50054">
    <property type="entry name" value="TYR_PHOSPHATASE_DUAL"/>
    <property type="match status" value="1"/>
</dbReference>
<dbReference type="SMART" id="SM00195">
    <property type="entry name" value="DSPc"/>
    <property type="match status" value="1"/>
</dbReference>
<dbReference type="PANTHER" id="PTHR46381">
    <property type="entry name" value="MKPA PROTEIN"/>
    <property type="match status" value="1"/>
</dbReference>
<dbReference type="InterPro" id="IPR000387">
    <property type="entry name" value="Tyr_Pase_dom"/>
</dbReference>
<dbReference type="Proteomes" id="UP000250235">
    <property type="component" value="Unassembled WGS sequence"/>
</dbReference>
<dbReference type="InterPro" id="IPR029021">
    <property type="entry name" value="Prot-tyrosine_phosphatase-like"/>
</dbReference>
<evidence type="ECO:0000256" key="3">
    <source>
        <dbReference type="ARBA" id="ARBA00012755"/>
    </source>
</evidence>
<dbReference type="PANTHER" id="PTHR46381:SF2">
    <property type="entry name" value="MAP KINASE PHOSPHATASE"/>
    <property type="match status" value="1"/>
</dbReference>
<dbReference type="SUPFAM" id="SSF52799">
    <property type="entry name" value="(Phosphotyrosine protein) phosphatases II"/>
    <property type="match status" value="1"/>
</dbReference>
<gene>
    <name evidence="11" type="ORF">F511_12425</name>
</gene>
<keyword evidence="7" id="KW-0326">Glycosidase</keyword>
<dbReference type="InterPro" id="IPR002241">
    <property type="entry name" value="Glyco_hydro_27"/>
</dbReference>